<reference evidence="2 3" key="1">
    <citation type="journal article" date="2008" name="Nature">
        <title>The genome of the choanoflagellate Monosiga brevicollis and the origin of metazoans.</title>
        <authorList>
            <consortium name="JGI Sequencing"/>
            <person name="King N."/>
            <person name="Westbrook M.J."/>
            <person name="Young S.L."/>
            <person name="Kuo A."/>
            <person name="Abedin M."/>
            <person name="Chapman J."/>
            <person name="Fairclough S."/>
            <person name="Hellsten U."/>
            <person name="Isogai Y."/>
            <person name="Letunic I."/>
            <person name="Marr M."/>
            <person name="Pincus D."/>
            <person name="Putnam N."/>
            <person name="Rokas A."/>
            <person name="Wright K.J."/>
            <person name="Zuzow R."/>
            <person name="Dirks W."/>
            <person name="Good M."/>
            <person name="Goodstein D."/>
            <person name="Lemons D."/>
            <person name="Li W."/>
            <person name="Lyons J.B."/>
            <person name="Morris A."/>
            <person name="Nichols S."/>
            <person name="Richter D.J."/>
            <person name="Salamov A."/>
            <person name="Bork P."/>
            <person name="Lim W.A."/>
            <person name="Manning G."/>
            <person name="Miller W.T."/>
            <person name="McGinnis W."/>
            <person name="Shapiro H."/>
            <person name="Tjian R."/>
            <person name="Grigoriev I.V."/>
            <person name="Rokhsar D."/>
        </authorList>
    </citation>
    <scope>NUCLEOTIDE SEQUENCE [LARGE SCALE GENOMIC DNA]</scope>
    <source>
        <strain evidence="3">MX1 / ATCC 50154</strain>
    </source>
</reference>
<organism evidence="2 3">
    <name type="scientific">Monosiga brevicollis</name>
    <name type="common">Choanoflagellate</name>
    <dbReference type="NCBI Taxonomy" id="81824"/>
    <lineage>
        <taxon>Eukaryota</taxon>
        <taxon>Choanoflagellata</taxon>
        <taxon>Craspedida</taxon>
        <taxon>Salpingoecidae</taxon>
        <taxon>Monosiga</taxon>
    </lineage>
</organism>
<dbReference type="RefSeq" id="XP_001745397.1">
    <property type="nucleotide sequence ID" value="XM_001745345.1"/>
</dbReference>
<accession>A9UY76</accession>
<dbReference type="InParanoid" id="A9UY76"/>
<dbReference type="AlphaFoldDB" id="A9UY76"/>
<sequence>MVSLHSLSEQERTDLLTLGLYSIAYNPGTAAPRSLKLRPNAPRDFRSEVNEVSYSIHPEHHEYQAPEESSIELLQNETDGRVRTHKDLRLGWKNFLLYLGRLASGAQPCPCQASKPKAPCGCGTVQLSQELRTTFLCLPEWKIIREFSNAKDIKLHLRGVLDISDRFTADKDKIGIFNDTIKFINALWEQLGLRLVPNGLQFSLERTGSSGLWTKVPNPPRNTSTKAKSKATKRNAKAMTSNAQTNKSTTASRRKRIQALQQQAQEALSEYAKSATAVAQSPDSSHLSLSSLPLSPLSTSSLLTPAAMNSEPDNEYWRCFLDGGPQDEMGLQTHVTSESEPGQPPAHLFLSMGMDTASDQTSTSLQAPFVWQSSDDFGGITDDLLNEAFRIQDELPLDSFFTSA</sequence>
<proteinExistence type="predicted"/>
<evidence type="ECO:0000256" key="1">
    <source>
        <dbReference type="SAM" id="MobiDB-lite"/>
    </source>
</evidence>
<evidence type="ECO:0000313" key="2">
    <source>
        <dbReference type="EMBL" id="EDQ89975.1"/>
    </source>
</evidence>
<feature type="region of interest" description="Disordered" evidence="1">
    <location>
        <begin position="211"/>
        <end position="255"/>
    </location>
</feature>
<protein>
    <submittedName>
        <fullName evidence="2">Uncharacterized protein</fullName>
    </submittedName>
</protein>
<dbReference type="GeneID" id="5890492"/>
<dbReference type="KEGG" id="mbr:MONBRDRAFT_32187"/>
<gene>
    <name evidence="2" type="ORF">MONBRDRAFT_32187</name>
</gene>
<keyword evidence="3" id="KW-1185">Reference proteome</keyword>
<feature type="compositionally biased region" description="Polar residues" evidence="1">
    <location>
        <begin position="239"/>
        <end position="251"/>
    </location>
</feature>
<evidence type="ECO:0000313" key="3">
    <source>
        <dbReference type="Proteomes" id="UP000001357"/>
    </source>
</evidence>
<dbReference type="EMBL" id="CH991549">
    <property type="protein sequence ID" value="EDQ89975.1"/>
    <property type="molecule type" value="Genomic_DNA"/>
</dbReference>
<dbReference type="Proteomes" id="UP000001357">
    <property type="component" value="Unassembled WGS sequence"/>
</dbReference>
<name>A9UY76_MONBE</name>
<feature type="compositionally biased region" description="Basic residues" evidence="1">
    <location>
        <begin position="227"/>
        <end position="236"/>
    </location>
</feature>